<protein>
    <submittedName>
        <fullName evidence="2">Membrane-embedded metalloprotease</fullName>
    </submittedName>
</protein>
<comment type="caution">
    <text evidence="2">The sequence shown here is derived from an EMBL/GenBank/DDBJ whole genome shotgun (WGS) entry which is preliminary data.</text>
</comment>
<accession>A0A198GLJ6</accession>
<evidence type="ECO:0000313" key="3">
    <source>
        <dbReference type="Proteomes" id="UP000094023"/>
    </source>
</evidence>
<feature type="transmembrane region" description="Helical" evidence="1">
    <location>
        <begin position="223"/>
        <end position="242"/>
    </location>
</feature>
<dbReference type="Proteomes" id="UP000094023">
    <property type="component" value="Unassembled WGS sequence"/>
</dbReference>
<reference evidence="2 3" key="1">
    <citation type="submission" date="2016-04" db="EMBL/GenBank/DDBJ databases">
        <title>ATOL: Assembling a taxonomically balanced genome-scale reconstruction of the evolutionary history of the Enterobacteriaceae.</title>
        <authorList>
            <person name="Plunkett G.III."/>
            <person name="Neeno-Eckwall E.C."/>
            <person name="Glasner J.D."/>
            <person name="Perna N.T."/>
        </authorList>
    </citation>
    <scope>NUCLEOTIDE SEQUENCE [LARGE SCALE GENOMIC DNA]</scope>
    <source>
        <strain evidence="2 3">ATCC 19692</strain>
    </source>
</reference>
<feature type="transmembrane region" description="Helical" evidence="1">
    <location>
        <begin position="178"/>
        <end position="196"/>
    </location>
</feature>
<evidence type="ECO:0000313" key="2">
    <source>
        <dbReference type="EMBL" id="OAT37061.1"/>
    </source>
</evidence>
<dbReference type="GO" id="GO:0008237">
    <property type="term" value="F:metallopeptidase activity"/>
    <property type="evidence" value="ECO:0007669"/>
    <property type="project" value="UniProtKB-KW"/>
</dbReference>
<keyword evidence="2" id="KW-0378">Hydrolase</keyword>
<dbReference type="GO" id="GO:0006508">
    <property type="term" value="P:proteolysis"/>
    <property type="evidence" value="ECO:0007669"/>
    <property type="project" value="UniProtKB-KW"/>
</dbReference>
<keyword evidence="1" id="KW-0472">Membrane</keyword>
<keyword evidence="2" id="KW-0482">Metalloprotease</keyword>
<keyword evidence="1" id="KW-1133">Transmembrane helix</keyword>
<evidence type="ECO:0000256" key="1">
    <source>
        <dbReference type="SAM" id="Phobius"/>
    </source>
</evidence>
<gene>
    <name evidence="2" type="ORF">M983_0440</name>
</gene>
<sequence>MTDKLISNKKYKIRQCENGDCYIKEMETGKFFYKKSFFASEKYLFLNNENLNLNYRDKFFIILLLVMIACSIYLISHYQEFIYCQLETFSMLLVAISFIVINVILHEAGHGLTLKFFGESAGKIKLKFYYIFPVISVETSDIYLLPKFRASCVCIAGIMVNIFLCTFIIIFLPNYNYVITPIISLIIFSLIPFSGVKTDGYNLIVTTLMNINEFKGKRNKISIFLEILLNITLVVVMINYLYNLFIT</sequence>
<dbReference type="AlphaFoldDB" id="A0A198GLJ6"/>
<dbReference type="OrthoDB" id="9759690at2"/>
<feature type="transmembrane region" description="Helical" evidence="1">
    <location>
        <begin position="152"/>
        <end position="172"/>
    </location>
</feature>
<dbReference type="STRING" id="1354337.M983_0440"/>
<keyword evidence="2" id="KW-0645">Protease</keyword>
<keyword evidence="3" id="KW-1185">Reference proteome</keyword>
<proteinExistence type="predicted"/>
<name>A0A198GLJ6_9GAMM</name>
<keyword evidence="1" id="KW-0812">Transmembrane</keyword>
<feature type="transmembrane region" description="Helical" evidence="1">
    <location>
        <begin position="59"/>
        <end position="76"/>
    </location>
</feature>
<dbReference type="RefSeq" id="WP_066746364.1">
    <property type="nucleotide sequence ID" value="NZ_LXEN01000018.1"/>
</dbReference>
<feature type="transmembrane region" description="Helical" evidence="1">
    <location>
        <begin position="88"/>
        <end position="108"/>
    </location>
</feature>
<organism evidence="2 3">
    <name type="scientific">Proteus myxofaciens ATCC 19692</name>
    <dbReference type="NCBI Taxonomy" id="1354337"/>
    <lineage>
        <taxon>Bacteria</taxon>
        <taxon>Pseudomonadati</taxon>
        <taxon>Pseudomonadota</taxon>
        <taxon>Gammaproteobacteria</taxon>
        <taxon>Enterobacterales</taxon>
        <taxon>Morganellaceae</taxon>
        <taxon>Proteus</taxon>
    </lineage>
</organism>
<dbReference type="EMBL" id="LXEN01000018">
    <property type="protein sequence ID" value="OAT37061.1"/>
    <property type="molecule type" value="Genomic_DNA"/>
</dbReference>